<evidence type="ECO:0000256" key="6">
    <source>
        <dbReference type="ARBA" id="ARBA00023136"/>
    </source>
</evidence>
<dbReference type="PANTHER" id="PTHR43163:SF6">
    <property type="entry name" value="DIPEPTIDE TRANSPORT SYSTEM PERMEASE PROTEIN DPPB-RELATED"/>
    <property type="match status" value="1"/>
</dbReference>
<feature type="transmembrane region" description="Helical" evidence="7">
    <location>
        <begin position="179"/>
        <end position="199"/>
    </location>
</feature>
<evidence type="ECO:0000256" key="2">
    <source>
        <dbReference type="ARBA" id="ARBA00022448"/>
    </source>
</evidence>
<dbReference type="PANTHER" id="PTHR43163">
    <property type="entry name" value="DIPEPTIDE TRANSPORT SYSTEM PERMEASE PROTEIN DPPB-RELATED"/>
    <property type="match status" value="1"/>
</dbReference>
<evidence type="ECO:0000256" key="3">
    <source>
        <dbReference type="ARBA" id="ARBA00022475"/>
    </source>
</evidence>
<comment type="similarity">
    <text evidence="7">Belongs to the binding-protein-dependent transport system permease family.</text>
</comment>
<dbReference type="RefSeq" id="WP_036638918.1">
    <property type="nucleotide sequence ID" value="NZ_JFZB01000029.1"/>
</dbReference>
<proteinExistence type="inferred from homology"/>
<evidence type="ECO:0000256" key="4">
    <source>
        <dbReference type="ARBA" id="ARBA00022692"/>
    </source>
</evidence>
<comment type="caution">
    <text evidence="9">The sequence shown here is derived from an EMBL/GenBank/DDBJ whole genome shotgun (WGS) entry which is preliminary data.</text>
</comment>
<accession>A0A086XSP6</accession>
<keyword evidence="2 7" id="KW-0813">Transport</keyword>
<dbReference type="OrthoDB" id="9807402at2"/>
<protein>
    <submittedName>
        <fullName evidence="9">ABC transporter permease</fullName>
    </submittedName>
</protein>
<evidence type="ECO:0000259" key="8">
    <source>
        <dbReference type="PROSITE" id="PS50928"/>
    </source>
</evidence>
<evidence type="ECO:0000313" key="10">
    <source>
        <dbReference type="Proteomes" id="UP000028824"/>
    </source>
</evidence>
<organism evidence="9 10">
    <name type="scientific">Paenirhodobacter enshiensis</name>
    <dbReference type="NCBI Taxonomy" id="1105367"/>
    <lineage>
        <taxon>Bacteria</taxon>
        <taxon>Pseudomonadati</taxon>
        <taxon>Pseudomonadota</taxon>
        <taxon>Alphaproteobacteria</taxon>
        <taxon>Rhodobacterales</taxon>
        <taxon>Rhodobacter group</taxon>
        <taxon>Paenirhodobacter</taxon>
    </lineage>
</organism>
<dbReference type="InterPro" id="IPR045621">
    <property type="entry name" value="BPD_transp_1_N"/>
</dbReference>
<reference evidence="9 10" key="1">
    <citation type="submission" date="2014-03" db="EMBL/GenBank/DDBJ databases">
        <title>Genome of Paenirhodobacter enshiensis DW2-9.</title>
        <authorList>
            <person name="Wang D."/>
            <person name="Wang G."/>
        </authorList>
    </citation>
    <scope>NUCLEOTIDE SEQUENCE [LARGE SCALE GENOMIC DNA]</scope>
    <source>
        <strain evidence="9 10">DW2-9</strain>
    </source>
</reference>
<evidence type="ECO:0000256" key="7">
    <source>
        <dbReference type="RuleBase" id="RU363032"/>
    </source>
</evidence>
<dbReference type="eggNOG" id="COG0601">
    <property type="taxonomic scope" value="Bacteria"/>
</dbReference>
<name>A0A086XSP6_9RHOB</name>
<dbReference type="GO" id="GO:0055085">
    <property type="term" value="P:transmembrane transport"/>
    <property type="evidence" value="ECO:0007669"/>
    <property type="project" value="InterPro"/>
</dbReference>
<feature type="transmembrane region" description="Helical" evidence="7">
    <location>
        <begin position="136"/>
        <end position="159"/>
    </location>
</feature>
<keyword evidence="4 7" id="KW-0812">Transmembrane</keyword>
<dbReference type="AlphaFoldDB" id="A0A086XSP6"/>
<keyword evidence="10" id="KW-1185">Reference proteome</keyword>
<dbReference type="Proteomes" id="UP000028824">
    <property type="component" value="Unassembled WGS sequence"/>
</dbReference>
<dbReference type="Pfam" id="PF00528">
    <property type="entry name" value="BPD_transp_1"/>
    <property type="match status" value="1"/>
</dbReference>
<dbReference type="SUPFAM" id="SSF161098">
    <property type="entry name" value="MetI-like"/>
    <property type="match status" value="1"/>
</dbReference>
<evidence type="ECO:0000313" key="9">
    <source>
        <dbReference type="EMBL" id="KFI25046.1"/>
    </source>
</evidence>
<feature type="transmembrane region" description="Helical" evidence="7">
    <location>
        <begin position="242"/>
        <end position="262"/>
    </location>
</feature>
<keyword evidence="3" id="KW-1003">Cell membrane</keyword>
<dbReference type="PROSITE" id="PS50928">
    <property type="entry name" value="ABC_TM1"/>
    <property type="match status" value="1"/>
</dbReference>
<dbReference type="InterPro" id="IPR035906">
    <property type="entry name" value="MetI-like_sf"/>
</dbReference>
<keyword evidence="5 7" id="KW-1133">Transmembrane helix</keyword>
<dbReference type="STRING" id="1105367.CG50_07065"/>
<dbReference type="InterPro" id="IPR000515">
    <property type="entry name" value="MetI-like"/>
</dbReference>
<dbReference type="Gene3D" id="1.10.3720.10">
    <property type="entry name" value="MetI-like"/>
    <property type="match status" value="1"/>
</dbReference>
<gene>
    <name evidence="9" type="ORF">CG50_07065</name>
</gene>
<feature type="transmembrane region" description="Helical" evidence="7">
    <location>
        <begin position="283"/>
        <end position="302"/>
    </location>
</feature>
<dbReference type="CDD" id="cd06261">
    <property type="entry name" value="TM_PBP2"/>
    <property type="match status" value="1"/>
</dbReference>
<comment type="subcellular location">
    <subcellularLocation>
        <location evidence="1 7">Cell membrane</location>
        <topology evidence="1 7">Multi-pass membrane protein</topology>
    </subcellularLocation>
</comment>
<evidence type="ECO:0000256" key="1">
    <source>
        <dbReference type="ARBA" id="ARBA00004651"/>
    </source>
</evidence>
<dbReference type="GO" id="GO:0005886">
    <property type="term" value="C:plasma membrane"/>
    <property type="evidence" value="ECO:0007669"/>
    <property type="project" value="UniProtKB-SubCell"/>
</dbReference>
<dbReference type="Pfam" id="PF19300">
    <property type="entry name" value="BPD_transp_1_N"/>
    <property type="match status" value="1"/>
</dbReference>
<dbReference type="EMBL" id="JFZB01000029">
    <property type="protein sequence ID" value="KFI25046.1"/>
    <property type="molecule type" value="Genomic_DNA"/>
</dbReference>
<feature type="domain" description="ABC transmembrane type-1" evidence="8">
    <location>
        <begin position="97"/>
        <end position="299"/>
    </location>
</feature>
<keyword evidence="6 7" id="KW-0472">Membrane</keyword>
<evidence type="ECO:0000256" key="5">
    <source>
        <dbReference type="ARBA" id="ARBA00022989"/>
    </source>
</evidence>
<feature type="transmembrane region" description="Helical" evidence="7">
    <location>
        <begin position="12"/>
        <end position="32"/>
    </location>
</feature>
<sequence length="312" mass="33446">MPSGNLVLRRVVQLVPTLFFALLLLFVMVRLLPGGPATAALGDRGTDADIARIEASYGLNRSIAEQFLSYLWQIAHGDLGVSYSLKVPVTELVLQRLPVTLTLTACGSVLALAIAVPLAALAASRRDRTTDLILRGLFQLGLSSPVFYIGILLLTLVAAKTGLFPVGGYGSGFLDNLHHLVLPSFALALNFAAVLFRNLRSAMIEAMDADYVTFAIARGLSPRVVLFGHVLRNALISTVTLFGLNVGWLIGGAVITESVFAIPGVGRLMIDSIFARDYPVIQGLLLVLVLTVSVVFLLTDIVEGLLDPRLNR</sequence>
<feature type="transmembrane region" description="Helical" evidence="7">
    <location>
        <begin position="101"/>
        <end position="124"/>
    </location>
</feature>